<dbReference type="SUPFAM" id="SSF52768">
    <property type="entry name" value="Arginase/deacetylase"/>
    <property type="match status" value="1"/>
</dbReference>
<reference evidence="6 7" key="1">
    <citation type="journal article" date="2011" name="BMC Genomics">
        <title>Genome sequencing reveals diversification of virulence factor content and possible host adaptation in distinct subpopulations of Salmonella enterica.</title>
        <authorList>
            <person name="den Bakker H.C."/>
            <person name="Moreno Switt A.I."/>
            <person name="Govoni G."/>
            <person name="Cummings C.A."/>
            <person name="Ranieri M.L."/>
            <person name="Degoricija L."/>
            <person name="Hoelzer K."/>
            <person name="Rodriguez-Rivera L.D."/>
            <person name="Brown S."/>
            <person name="Bolchacova E."/>
            <person name="Furtado M.R."/>
            <person name="Wiedmann M."/>
        </authorList>
    </citation>
    <scope>NUCLEOTIDE SEQUENCE [LARGE SCALE GENOMIC DNA]</scope>
    <source>
        <strain evidence="6 7">R8-3668</strain>
    </source>
</reference>
<evidence type="ECO:0000256" key="3">
    <source>
        <dbReference type="ARBA" id="ARBA00022808"/>
    </source>
</evidence>
<evidence type="ECO:0000256" key="2">
    <source>
        <dbReference type="ARBA" id="ARBA00022801"/>
    </source>
</evidence>
<dbReference type="PANTHER" id="PTHR11358">
    <property type="entry name" value="ARGINASE/AGMATINASE"/>
    <property type="match status" value="1"/>
</dbReference>
<dbReference type="InterPro" id="IPR023696">
    <property type="entry name" value="Ureohydrolase_dom_sf"/>
</dbReference>
<comment type="caution">
    <text evidence="6">The sequence shown here is derived from an EMBL/GenBank/DDBJ whole genome shotgun (WGS) entry which is preliminary data.</text>
</comment>
<dbReference type="Pfam" id="PF00491">
    <property type="entry name" value="Arginase"/>
    <property type="match status" value="1"/>
</dbReference>
<evidence type="ECO:0000313" key="6">
    <source>
        <dbReference type="EMBL" id="EHC60939.1"/>
    </source>
</evidence>
<dbReference type="PROSITE" id="PS51409">
    <property type="entry name" value="ARGINASE_2"/>
    <property type="match status" value="1"/>
</dbReference>
<keyword evidence="4" id="KW-0464">Manganese</keyword>
<accession>G5N9V4</accession>
<dbReference type="AlphaFoldDB" id="G5N9V4"/>
<dbReference type="PATRIC" id="fig|913075.3.peg.920"/>
<comment type="similarity">
    <text evidence="5">Belongs to the arginase family.</text>
</comment>
<dbReference type="EMBL" id="AFCO01000433">
    <property type="protein sequence ID" value="EHC60939.1"/>
    <property type="molecule type" value="Genomic_DNA"/>
</dbReference>
<protein>
    <submittedName>
        <fullName evidence="6">Formiminoglutamase</fullName>
    </submittedName>
</protein>
<evidence type="ECO:0000256" key="4">
    <source>
        <dbReference type="ARBA" id="ARBA00023211"/>
    </source>
</evidence>
<dbReference type="GO" id="GO:0033389">
    <property type="term" value="P:putrescine biosynthetic process from arginine, via agmatine"/>
    <property type="evidence" value="ECO:0007669"/>
    <property type="project" value="TreeGrafter"/>
</dbReference>
<dbReference type="BioCyc" id="SENT913075:G120P-415-MONOMER"/>
<keyword evidence="2" id="KW-0378">Hydrolase</keyword>
<evidence type="ECO:0000256" key="1">
    <source>
        <dbReference type="ARBA" id="ARBA00022723"/>
    </source>
</evidence>
<dbReference type="InterPro" id="IPR006035">
    <property type="entry name" value="Ureohydrolase"/>
</dbReference>
<evidence type="ECO:0000313" key="7">
    <source>
        <dbReference type="Proteomes" id="UP000003532"/>
    </source>
</evidence>
<dbReference type="GO" id="GO:0008783">
    <property type="term" value="F:agmatinase activity"/>
    <property type="evidence" value="ECO:0007669"/>
    <property type="project" value="TreeGrafter"/>
</dbReference>
<proteinExistence type="inferred from homology"/>
<organism evidence="6 7">
    <name type="scientific">Salmonella enterica subsp. enterica serovar Inverness str. R8-3668</name>
    <dbReference type="NCBI Taxonomy" id="913075"/>
    <lineage>
        <taxon>Bacteria</taxon>
        <taxon>Pseudomonadati</taxon>
        <taxon>Pseudomonadota</taxon>
        <taxon>Gammaproteobacteria</taxon>
        <taxon>Enterobacterales</taxon>
        <taxon>Enterobacteriaceae</taxon>
        <taxon>Salmonella</taxon>
    </lineage>
</organism>
<dbReference type="Proteomes" id="UP000003532">
    <property type="component" value="Unassembled WGS sequence"/>
</dbReference>
<dbReference type="PANTHER" id="PTHR11358:SF35">
    <property type="entry name" value="FORMIMIDOYLGLUTAMASE"/>
    <property type="match status" value="1"/>
</dbReference>
<dbReference type="GO" id="GO:0006547">
    <property type="term" value="P:L-histidine metabolic process"/>
    <property type="evidence" value="ECO:0007669"/>
    <property type="project" value="UniProtKB-KW"/>
</dbReference>
<dbReference type="Gene3D" id="3.40.800.10">
    <property type="entry name" value="Ureohydrolase domain"/>
    <property type="match status" value="1"/>
</dbReference>
<keyword evidence="1" id="KW-0479">Metal-binding</keyword>
<sequence length="159" mass="17019">MTQWYPASPALWQGRDDSIEAPDARRLFQTVTRSETFSPENWQQKIALMGFACDEGVKRNAGRPGAAGAPDALRKALANMASHQGHERLVDLGNWVAPTPDLEGAQQALRDAVSRCLRAGMRTLVLGGGHETAFGHGAGVLDAFAQESVGIINLDAHSS</sequence>
<dbReference type="GO" id="GO:0046872">
    <property type="term" value="F:metal ion binding"/>
    <property type="evidence" value="ECO:0007669"/>
    <property type="project" value="UniProtKB-KW"/>
</dbReference>
<keyword evidence="3" id="KW-0369">Histidine metabolism</keyword>
<name>G5N9V4_SALET</name>
<evidence type="ECO:0000256" key="5">
    <source>
        <dbReference type="PROSITE-ProRule" id="PRU00742"/>
    </source>
</evidence>
<gene>
    <name evidence="6" type="ORF">LTSEINV_1203</name>
</gene>